<dbReference type="Proteomes" id="UP000002748">
    <property type="component" value="Unassembled WGS sequence"/>
</dbReference>
<feature type="transmembrane region" description="Helical" evidence="2">
    <location>
        <begin position="286"/>
        <end position="308"/>
    </location>
</feature>
<feature type="transmembrane region" description="Helical" evidence="2">
    <location>
        <begin position="314"/>
        <end position="333"/>
    </location>
</feature>
<dbReference type="HOGENOM" id="CLU_601567_0_0_1"/>
<organism evidence="3 4">
    <name type="scientific">Trichosporon asahii var. asahii (strain ATCC 90039 / CBS 2479 / JCM 2466 / KCTC 7840 / NBRC 103889/ NCYC 2677 / UAMH 7654)</name>
    <name type="common">Yeast</name>
    <dbReference type="NCBI Taxonomy" id="1186058"/>
    <lineage>
        <taxon>Eukaryota</taxon>
        <taxon>Fungi</taxon>
        <taxon>Dikarya</taxon>
        <taxon>Basidiomycota</taxon>
        <taxon>Agaricomycotina</taxon>
        <taxon>Tremellomycetes</taxon>
        <taxon>Trichosporonales</taxon>
        <taxon>Trichosporonaceae</taxon>
        <taxon>Trichosporon</taxon>
    </lineage>
</organism>
<dbReference type="VEuPathDB" id="FungiDB:A1Q1_07969"/>
<evidence type="ECO:0000256" key="2">
    <source>
        <dbReference type="SAM" id="Phobius"/>
    </source>
</evidence>
<feature type="transmembrane region" description="Helical" evidence="2">
    <location>
        <begin position="345"/>
        <end position="365"/>
    </location>
</feature>
<dbReference type="AlphaFoldDB" id="J5TGV0"/>
<dbReference type="GeneID" id="25991481"/>
<gene>
    <name evidence="3" type="ORF">A1Q1_07969</name>
</gene>
<evidence type="ECO:0000313" key="3">
    <source>
        <dbReference type="EMBL" id="EJT50861.1"/>
    </source>
</evidence>
<evidence type="ECO:0000313" key="4">
    <source>
        <dbReference type="Proteomes" id="UP000002748"/>
    </source>
</evidence>
<feature type="transmembrane region" description="Helical" evidence="2">
    <location>
        <begin position="45"/>
        <end position="68"/>
    </location>
</feature>
<dbReference type="RefSeq" id="XP_014181630.1">
    <property type="nucleotide sequence ID" value="XM_014326155.1"/>
</dbReference>
<feature type="transmembrane region" description="Helical" evidence="2">
    <location>
        <begin position="396"/>
        <end position="420"/>
    </location>
</feature>
<feature type="transmembrane region" description="Helical" evidence="2">
    <location>
        <begin position="80"/>
        <end position="100"/>
    </location>
</feature>
<dbReference type="KEGG" id="tasa:A1Q1_07969"/>
<reference evidence="3 4" key="1">
    <citation type="journal article" date="2012" name="Eukaryot. Cell">
        <title>Draft genome sequence of CBS 2479, the standard type strain of Trichosporon asahii.</title>
        <authorList>
            <person name="Yang R.Y."/>
            <person name="Li H.T."/>
            <person name="Zhu H."/>
            <person name="Zhou G.P."/>
            <person name="Wang M."/>
            <person name="Wang L."/>
        </authorList>
    </citation>
    <scope>NUCLEOTIDE SEQUENCE [LARGE SCALE GENOMIC DNA]</scope>
    <source>
        <strain evidence="4">ATCC 90039 / CBS 2479 / JCM 2466 / KCTC 7840 / NCYC 2677 / UAMH 7654</strain>
    </source>
</reference>
<feature type="region of interest" description="Disordered" evidence="1">
    <location>
        <begin position="209"/>
        <end position="233"/>
    </location>
</feature>
<keyword evidence="2" id="KW-0812">Transmembrane</keyword>
<dbReference type="EMBL" id="ALBS01000085">
    <property type="protein sequence ID" value="EJT50861.1"/>
    <property type="molecule type" value="Genomic_DNA"/>
</dbReference>
<name>J5TGV0_TRIAS</name>
<feature type="transmembrane region" description="Helical" evidence="2">
    <location>
        <begin position="133"/>
        <end position="156"/>
    </location>
</feature>
<evidence type="ECO:0000256" key="1">
    <source>
        <dbReference type="SAM" id="MobiDB-lite"/>
    </source>
</evidence>
<keyword evidence="2" id="KW-1133">Transmembrane helix</keyword>
<protein>
    <submittedName>
        <fullName evidence="3">Uncharacterized protein</fullName>
    </submittedName>
</protein>
<comment type="caution">
    <text evidence="3">The sequence shown here is derived from an EMBL/GenBank/DDBJ whole genome shotgun (WGS) entry which is preliminary data.</text>
</comment>
<accession>J5TGV0</accession>
<sequence>MTISVRALRNITDALSFTFGAATFATALSAVCIAGSWERIISGYAAQLICGTVFGAVAIAYYISSLSVTAAKPQSRFTSLFTSVLVRGFLFVFGAAMAGYQSTIFTGVRECRRYRRLNIDGNPGPAANCNLPLAAGILAWITVGVIAISVVVEIAVITSRYGNTKRTWRSSIAALEHGTEPSAAHSAAGSGIAHPPLLVRARNSDATLRLEDLPDPNRAQTQKGSAKRGSRASTPCSQCRWEAQPAVHLSGSILLNPSLILPLFPLNMTPPVTISARTLRLCTDTLGFLLGAATFATALAALMIAAYWERIMSRYADQLICGIVFGAVAFLYFVSSKPSSRFTSLLSSFVARELLVALGAALAGYQSELFHGVRVCNRYMSSNPSFTPAINCRMPFVAGILAWVTVGAIALGVGLEIAVVTSRYPNTKRIWRSSLAELEGSTEAYRNTAPRVLKE</sequence>
<proteinExistence type="predicted"/>
<keyword evidence="2" id="KW-0472">Membrane</keyword>